<dbReference type="EMBL" id="JANBVO010000019">
    <property type="protein sequence ID" value="KAJ9143481.1"/>
    <property type="molecule type" value="Genomic_DNA"/>
</dbReference>
<feature type="binding site" evidence="2">
    <location>
        <position position="120"/>
    </location>
    <ligand>
        <name>FAD</name>
        <dbReference type="ChEBI" id="CHEBI:57692"/>
    </ligand>
</feature>
<protein>
    <submittedName>
        <fullName evidence="6">Oxygen-dependent choline dehydrogenase</fullName>
    </submittedName>
</protein>
<feature type="signal peptide" evidence="3">
    <location>
        <begin position="1"/>
        <end position="20"/>
    </location>
</feature>
<dbReference type="Pfam" id="PF00732">
    <property type="entry name" value="GMC_oxred_N"/>
    <property type="match status" value="1"/>
</dbReference>
<keyword evidence="2" id="KW-0285">Flavoprotein</keyword>
<dbReference type="GO" id="GO:0044550">
    <property type="term" value="P:secondary metabolite biosynthetic process"/>
    <property type="evidence" value="ECO:0007669"/>
    <property type="project" value="TreeGrafter"/>
</dbReference>
<dbReference type="Gene3D" id="3.30.560.10">
    <property type="entry name" value="Glucose Oxidase, domain 3"/>
    <property type="match status" value="1"/>
</dbReference>
<evidence type="ECO:0000256" key="2">
    <source>
        <dbReference type="PIRSR" id="PIRSR000137-2"/>
    </source>
</evidence>
<evidence type="ECO:0000256" key="3">
    <source>
        <dbReference type="SAM" id="SignalP"/>
    </source>
</evidence>
<evidence type="ECO:0000313" key="7">
    <source>
        <dbReference type="Proteomes" id="UP001174694"/>
    </source>
</evidence>
<dbReference type="SUPFAM" id="SSF51905">
    <property type="entry name" value="FAD/NAD(P)-binding domain"/>
    <property type="match status" value="1"/>
</dbReference>
<dbReference type="Gene3D" id="3.50.50.60">
    <property type="entry name" value="FAD/NAD(P)-binding domain"/>
    <property type="match status" value="1"/>
</dbReference>
<feature type="chain" id="PRO_5041409929" evidence="3">
    <location>
        <begin position="21"/>
        <end position="642"/>
    </location>
</feature>
<evidence type="ECO:0000256" key="1">
    <source>
        <dbReference type="ARBA" id="ARBA00010790"/>
    </source>
</evidence>
<dbReference type="PANTHER" id="PTHR11552">
    <property type="entry name" value="GLUCOSE-METHANOL-CHOLINE GMC OXIDOREDUCTASE"/>
    <property type="match status" value="1"/>
</dbReference>
<evidence type="ECO:0000259" key="5">
    <source>
        <dbReference type="Pfam" id="PF05199"/>
    </source>
</evidence>
<dbReference type="PIRSF" id="PIRSF000137">
    <property type="entry name" value="Alcohol_oxidase"/>
    <property type="match status" value="1"/>
</dbReference>
<keyword evidence="3" id="KW-0732">Signal</keyword>
<comment type="caution">
    <text evidence="6">The sequence shown here is derived from an EMBL/GenBank/DDBJ whole genome shotgun (WGS) entry which is preliminary data.</text>
</comment>
<dbReference type="InterPro" id="IPR036188">
    <property type="entry name" value="FAD/NAD-bd_sf"/>
</dbReference>
<dbReference type="GO" id="GO:0050660">
    <property type="term" value="F:flavin adenine dinucleotide binding"/>
    <property type="evidence" value="ECO:0007669"/>
    <property type="project" value="InterPro"/>
</dbReference>
<dbReference type="Pfam" id="PF05199">
    <property type="entry name" value="GMC_oxred_C"/>
    <property type="match status" value="1"/>
</dbReference>
<feature type="domain" description="Glucose-methanol-choline oxidoreductase C-terminal" evidence="5">
    <location>
        <begin position="491"/>
        <end position="628"/>
    </location>
</feature>
<comment type="cofactor">
    <cofactor evidence="2">
        <name>FAD</name>
        <dbReference type="ChEBI" id="CHEBI:57692"/>
    </cofactor>
</comment>
<feature type="binding site" evidence="2">
    <location>
        <position position="270"/>
    </location>
    <ligand>
        <name>FAD</name>
        <dbReference type="ChEBI" id="CHEBI:57692"/>
    </ligand>
</feature>
<reference evidence="6" key="1">
    <citation type="submission" date="2022-07" db="EMBL/GenBank/DDBJ databases">
        <title>Fungi with potential for degradation of polypropylene.</title>
        <authorList>
            <person name="Gostincar C."/>
        </authorList>
    </citation>
    <scope>NUCLEOTIDE SEQUENCE</scope>
    <source>
        <strain evidence="6">EXF-13308</strain>
    </source>
</reference>
<dbReference type="SUPFAM" id="SSF54373">
    <property type="entry name" value="FAD-linked reductases, C-terminal domain"/>
    <property type="match status" value="1"/>
</dbReference>
<dbReference type="InterPro" id="IPR007867">
    <property type="entry name" value="GMC_OxRtase_C"/>
</dbReference>
<keyword evidence="7" id="KW-1185">Reference proteome</keyword>
<keyword evidence="2" id="KW-0274">FAD</keyword>
<name>A0AA38RDN4_9PEZI</name>
<sequence>MQWSLFIVSVALSIAEPCTASLPRGVHRSRILSHPVNVDNVYDYVIVGGGTAGLTIADRLTEDGKTTVLVIEYGELSDSPLISTVQGGFQGMNSKFLYPILSVPQVNLHNLTVGVLAGRVVGGSSAVNAMMTVRGTTEDYDRWGQFFSNCSSWSWDGLLPYFKKGLHFAPPNQDVAEAANITYDMSFWGNTSGVYAGWPSYQFPGTKLQLDAFREIPGVEYPPDSGAGMTGVYWFPTFMDPKTVTRSYARTGHYSNLNRTNYHLITGSKVNKIMLNGTTATGVRFVSWPGTPANSTLWSNSTSNSTRTVTTVRARKEVILSAGGIHSPQIMQLSGLGPRRLLASANITVNVDLPGVGQNFQDHPMLTAAIILRNFTVHPSSFDIFTNATFRSWANKVWAANKTGPYSIAIGNAAAWLSFPVISPRYEDIAAKLSSSNVSEYLPPDTHPTVVAGYRAQMRALAAALRSNDTAFYNNVISGGPGAGTLVDLHPLSRGTVNINIIDPEGSEPVVDYRALSNPVDTMIMVDMLRFTRRYYFNTTINTQFAPVELQPGDCVTSEEDLAGYLSETLSPTKYHPAGTCAMLPRELGGVVDEELRVYGVQKLRIADASIMPTLPGANTCQTVYAIAEKAADLIRGSALPD</sequence>
<gene>
    <name evidence="6" type="ORF">NKR23_g6681</name>
</gene>
<dbReference type="InterPro" id="IPR012132">
    <property type="entry name" value="GMC_OxRdtase"/>
</dbReference>
<evidence type="ECO:0000259" key="4">
    <source>
        <dbReference type="Pfam" id="PF00732"/>
    </source>
</evidence>
<dbReference type="AlphaFoldDB" id="A0AA38RDN4"/>
<proteinExistence type="inferred from homology"/>
<dbReference type="GO" id="GO:0016614">
    <property type="term" value="F:oxidoreductase activity, acting on CH-OH group of donors"/>
    <property type="evidence" value="ECO:0007669"/>
    <property type="project" value="InterPro"/>
</dbReference>
<accession>A0AA38RDN4</accession>
<feature type="domain" description="Glucose-methanol-choline oxidoreductase N-terminal" evidence="4">
    <location>
        <begin position="42"/>
        <end position="364"/>
    </location>
</feature>
<organism evidence="6 7">
    <name type="scientific">Pleurostoma richardsiae</name>
    <dbReference type="NCBI Taxonomy" id="41990"/>
    <lineage>
        <taxon>Eukaryota</taxon>
        <taxon>Fungi</taxon>
        <taxon>Dikarya</taxon>
        <taxon>Ascomycota</taxon>
        <taxon>Pezizomycotina</taxon>
        <taxon>Sordariomycetes</taxon>
        <taxon>Sordariomycetidae</taxon>
        <taxon>Calosphaeriales</taxon>
        <taxon>Pleurostomataceae</taxon>
        <taxon>Pleurostoma</taxon>
    </lineage>
</organism>
<comment type="similarity">
    <text evidence="1">Belongs to the GMC oxidoreductase family.</text>
</comment>
<dbReference type="PANTHER" id="PTHR11552:SF115">
    <property type="entry name" value="DEHYDROGENASE XPTC-RELATED"/>
    <property type="match status" value="1"/>
</dbReference>
<dbReference type="Proteomes" id="UP001174694">
    <property type="component" value="Unassembled WGS sequence"/>
</dbReference>
<dbReference type="InterPro" id="IPR000172">
    <property type="entry name" value="GMC_OxRdtase_N"/>
</dbReference>
<evidence type="ECO:0000313" key="6">
    <source>
        <dbReference type="EMBL" id="KAJ9143481.1"/>
    </source>
</evidence>